<sequence length="105" mass="11366">ISLFDSVTTMNAFMLTATVVVAVSASGWKEAPVPVYLFNAPDTVKEAFYEVISNTSMTGKERESAITSFIQQQSQEIKAAYNQFQQALEAAKSAAIASVPRISPQ</sequence>
<dbReference type="WBParaSite" id="PgR011_g052_t01">
    <property type="protein sequence ID" value="PgR011_g052_t01"/>
    <property type="gene ID" value="PgR011_g052"/>
</dbReference>
<proteinExistence type="predicted"/>
<dbReference type="Proteomes" id="UP000887569">
    <property type="component" value="Unplaced"/>
</dbReference>
<organism evidence="2 4">
    <name type="scientific">Parascaris univalens</name>
    <name type="common">Nematode worm</name>
    <dbReference type="NCBI Taxonomy" id="6257"/>
    <lineage>
        <taxon>Eukaryota</taxon>
        <taxon>Metazoa</taxon>
        <taxon>Ecdysozoa</taxon>
        <taxon>Nematoda</taxon>
        <taxon>Chromadorea</taxon>
        <taxon>Rhabditida</taxon>
        <taxon>Spirurina</taxon>
        <taxon>Ascaridomorpha</taxon>
        <taxon>Ascaridoidea</taxon>
        <taxon>Ascarididae</taxon>
        <taxon>Parascaris</taxon>
    </lineage>
</organism>
<feature type="chain" id="PRO_5038324264" evidence="1">
    <location>
        <begin position="26"/>
        <end position="105"/>
    </location>
</feature>
<keyword evidence="1" id="KW-0732">Signal</keyword>
<evidence type="ECO:0000256" key="1">
    <source>
        <dbReference type="SAM" id="SignalP"/>
    </source>
</evidence>
<evidence type="ECO:0000313" key="4">
    <source>
        <dbReference type="WBParaSite" id="PgR011_g052_t02"/>
    </source>
</evidence>
<name>A0A915AN05_PARUN</name>
<evidence type="ECO:0000313" key="3">
    <source>
        <dbReference type="WBParaSite" id="PgR011_g052_t01"/>
    </source>
</evidence>
<evidence type="ECO:0000313" key="2">
    <source>
        <dbReference type="Proteomes" id="UP000887569"/>
    </source>
</evidence>
<accession>A0A915AN05</accession>
<dbReference type="AlphaFoldDB" id="A0A915AN05"/>
<keyword evidence="2" id="KW-1185">Reference proteome</keyword>
<reference evidence="3 4" key="1">
    <citation type="submission" date="2022-11" db="UniProtKB">
        <authorList>
            <consortium name="WormBaseParasite"/>
        </authorList>
    </citation>
    <scope>IDENTIFICATION</scope>
</reference>
<protein>
    <submittedName>
        <fullName evidence="3 4">Uncharacterized protein</fullName>
    </submittedName>
</protein>
<feature type="signal peptide" evidence="1">
    <location>
        <begin position="1"/>
        <end position="25"/>
    </location>
</feature>
<dbReference type="WBParaSite" id="PgR011_g052_t02">
    <property type="protein sequence ID" value="PgR011_g052_t02"/>
    <property type="gene ID" value="PgR011_g052"/>
</dbReference>